<organism evidence="6 7">
    <name type="scientific">Vibrio aerogenes CECT 7868</name>
    <dbReference type="NCBI Taxonomy" id="1216006"/>
    <lineage>
        <taxon>Bacteria</taxon>
        <taxon>Pseudomonadati</taxon>
        <taxon>Pseudomonadota</taxon>
        <taxon>Gammaproteobacteria</taxon>
        <taxon>Vibrionales</taxon>
        <taxon>Vibrionaceae</taxon>
        <taxon>Vibrio</taxon>
    </lineage>
</organism>
<dbReference type="Proteomes" id="UP000184608">
    <property type="component" value="Unassembled WGS sequence"/>
</dbReference>
<reference evidence="6 7" key="1">
    <citation type="submission" date="2016-11" db="EMBL/GenBank/DDBJ databases">
        <authorList>
            <person name="Jaros S."/>
            <person name="Januszkiewicz K."/>
            <person name="Wedrychowicz H."/>
        </authorList>
    </citation>
    <scope>NUCLEOTIDE SEQUENCE [LARGE SCALE GENOMIC DNA]</scope>
    <source>
        <strain evidence="6 7">CECT 7868</strain>
    </source>
</reference>
<protein>
    <recommendedName>
        <fullName evidence="3">Autoinducer 2-binding periplasmic protein LuxP</fullName>
    </recommendedName>
</protein>
<evidence type="ECO:0000313" key="7">
    <source>
        <dbReference type="Proteomes" id="UP000184608"/>
    </source>
</evidence>
<keyword evidence="7" id="KW-1185">Reference proteome</keyword>
<feature type="domain" description="Periplasmic binding protein" evidence="5">
    <location>
        <begin position="35"/>
        <end position="290"/>
    </location>
</feature>
<evidence type="ECO:0000256" key="2">
    <source>
        <dbReference type="ARBA" id="ARBA00007639"/>
    </source>
</evidence>
<evidence type="ECO:0000259" key="5">
    <source>
        <dbReference type="Pfam" id="PF13407"/>
    </source>
</evidence>
<proteinExistence type="inferred from homology"/>
<evidence type="ECO:0000256" key="1">
    <source>
        <dbReference type="ARBA" id="ARBA00004196"/>
    </source>
</evidence>
<dbReference type="GO" id="GO:0030313">
    <property type="term" value="C:cell envelope"/>
    <property type="evidence" value="ECO:0007669"/>
    <property type="project" value="UniProtKB-SubCell"/>
</dbReference>
<dbReference type="OrthoDB" id="4827464at2"/>
<dbReference type="PANTHER" id="PTHR46847:SF1">
    <property type="entry name" value="D-ALLOSE-BINDING PERIPLASMIC PROTEIN-RELATED"/>
    <property type="match status" value="1"/>
</dbReference>
<keyword evidence="4" id="KW-0732">Signal</keyword>
<dbReference type="GO" id="GO:0055085">
    <property type="term" value="P:transmembrane transport"/>
    <property type="evidence" value="ECO:0007669"/>
    <property type="project" value="UniProtKB-ARBA"/>
</dbReference>
<dbReference type="AlphaFoldDB" id="A0A1M6ANT4"/>
<dbReference type="Pfam" id="PF13407">
    <property type="entry name" value="Peripla_BP_4"/>
    <property type="match status" value="1"/>
</dbReference>
<comment type="subcellular location">
    <subcellularLocation>
        <location evidence="1">Cell envelope</location>
    </subcellularLocation>
</comment>
<dbReference type="EMBL" id="FQXZ01000039">
    <property type="protein sequence ID" value="SHI38057.1"/>
    <property type="molecule type" value="Genomic_DNA"/>
</dbReference>
<dbReference type="GO" id="GO:0030246">
    <property type="term" value="F:carbohydrate binding"/>
    <property type="evidence" value="ECO:0007669"/>
    <property type="project" value="UniProtKB-ARBA"/>
</dbReference>
<gene>
    <name evidence="6" type="primary">mglB</name>
    <name evidence="6" type="ORF">VA7868_03624</name>
</gene>
<dbReference type="SUPFAM" id="SSF53822">
    <property type="entry name" value="Periplasmic binding protein-like I"/>
    <property type="match status" value="1"/>
</dbReference>
<accession>A0A1M6ANT4</accession>
<evidence type="ECO:0000256" key="4">
    <source>
        <dbReference type="ARBA" id="ARBA00022729"/>
    </source>
</evidence>
<comment type="similarity">
    <text evidence="2">Belongs to the bacterial solute-binding protein 2 family.</text>
</comment>
<evidence type="ECO:0000256" key="3">
    <source>
        <dbReference type="ARBA" id="ARBA00022181"/>
    </source>
</evidence>
<dbReference type="InterPro" id="IPR025997">
    <property type="entry name" value="SBP_2_dom"/>
</dbReference>
<dbReference type="PANTHER" id="PTHR46847">
    <property type="entry name" value="D-ALLOSE-BINDING PERIPLASMIC PROTEIN-RELATED"/>
    <property type="match status" value="1"/>
</dbReference>
<sequence length="316" mass="35136">MMTEKSLIYGATRRLFTLIPLLLLFFAGYSQAKLIAVAVSNEDNFRNLITNSIEKTADVYGDDTYIDSAGGDFKTQYQQVKQYVETGVDAIIILAAGTPEQNKTLMPFAKQVPLIFVNAEPLKDLNELPANTLYVGSNEEQSGTMQMEELARLAGYKGKVAMLRGVDKHQAAIMRTQDVKNVLAKYPEMKLVKNETGNWQRNEAYKIVTGWLKDNVDFNILVANNDEMAIGAIMAMKDAGKNPKDYLIGGIDTTQDALKEMEAGTLDVTVLQDAVMQGKAAVGAGYQLINKIPLDKTLWIPFRLVTPDNYKKYLKK</sequence>
<name>A0A1M6ANT4_9VIBR</name>
<evidence type="ECO:0000313" key="6">
    <source>
        <dbReference type="EMBL" id="SHI38057.1"/>
    </source>
</evidence>
<dbReference type="STRING" id="1216006.VA7868_03624"/>
<dbReference type="InterPro" id="IPR028082">
    <property type="entry name" value="Peripla_BP_I"/>
</dbReference>
<dbReference type="RefSeq" id="WP_084193450.1">
    <property type="nucleotide sequence ID" value="NZ_FQXZ01000039.1"/>
</dbReference>
<dbReference type="Gene3D" id="3.40.50.2300">
    <property type="match status" value="2"/>
</dbReference>